<proteinExistence type="predicted"/>
<dbReference type="PANTHER" id="PTHR35567:SF1">
    <property type="entry name" value="CONSERVED FUNGAL PROTEIN (AFU_ORTHOLOGUE AFUA_1G14230)"/>
    <property type="match status" value="1"/>
</dbReference>
<reference evidence="1 2" key="1">
    <citation type="journal article" date="2021" name="Nat. Plants">
        <title>The Taxus genome provides insights into paclitaxel biosynthesis.</title>
        <authorList>
            <person name="Xiong X."/>
            <person name="Gou J."/>
            <person name="Liao Q."/>
            <person name="Li Y."/>
            <person name="Zhou Q."/>
            <person name="Bi G."/>
            <person name="Li C."/>
            <person name="Du R."/>
            <person name="Wang X."/>
            <person name="Sun T."/>
            <person name="Guo L."/>
            <person name="Liang H."/>
            <person name="Lu P."/>
            <person name="Wu Y."/>
            <person name="Zhang Z."/>
            <person name="Ro D.K."/>
            <person name="Shang Y."/>
            <person name="Huang S."/>
            <person name="Yan J."/>
        </authorList>
    </citation>
    <scope>NUCLEOTIDE SEQUENCE [LARGE SCALE GENOMIC DNA]</scope>
    <source>
        <strain evidence="1">Ta-2019</strain>
    </source>
</reference>
<dbReference type="Proteomes" id="UP000824469">
    <property type="component" value="Unassembled WGS sequence"/>
</dbReference>
<dbReference type="PANTHER" id="PTHR35567">
    <property type="entry name" value="MALATE DEHYDROGENASE (AFU_ORTHOLOGUE AFUA_2G13800)"/>
    <property type="match status" value="1"/>
</dbReference>
<evidence type="ECO:0000313" key="1">
    <source>
        <dbReference type="EMBL" id="KAH9321319.1"/>
    </source>
</evidence>
<name>A0AA38LE09_TAXCH</name>
<keyword evidence="2" id="KW-1185">Reference proteome</keyword>
<dbReference type="OMA" id="FNGSAWF"/>
<dbReference type="AlphaFoldDB" id="A0AA38LE09"/>
<sequence length="110" mass="11815">PWGLPSLLSIPDGNVPVASYFGEGVQIYAFNGSAWFLQNVSALLSSVPGQEVVAKHYFLGEPDSNGGKPTWETFMPSTRVTAKIQNRVVVDPDSIPWLSLQATSHTGGVQ</sequence>
<gene>
    <name evidence="1" type="ORF">KI387_015958</name>
</gene>
<evidence type="ECO:0000313" key="2">
    <source>
        <dbReference type="Proteomes" id="UP000824469"/>
    </source>
</evidence>
<organism evidence="1 2">
    <name type="scientific">Taxus chinensis</name>
    <name type="common">Chinese yew</name>
    <name type="synonym">Taxus wallichiana var. chinensis</name>
    <dbReference type="NCBI Taxonomy" id="29808"/>
    <lineage>
        <taxon>Eukaryota</taxon>
        <taxon>Viridiplantae</taxon>
        <taxon>Streptophyta</taxon>
        <taxon>Embryophyta</taxon>
        <taxon>Tracheophyta</taxon>
        <taxon>Spermatophyta</taxon>
        <taxon>Pinopsida</taxon>
        <taxon>Pinidae</taxon>
        <taxon>Conifers II</taxon>
        <taxon>Cupressales</taxon>
        <taxon>Taxaceae</taxon>
        <taxon>Taxus</taxon>
    </lineage>
</organism>
<protein>
    <submittedName>
        <fullName evidence="1">Uncharacterized protein</fullName>
    </submittedName>
</protein>
<feature type="non-terminal residue" evidence="1">
    <location>
        <position position="1"/>
    </location>
</feature>
<accession>A0AA38LE09</accession>
<dbReference type="EMBL" id="JAHRHJ020000003">
    <property type="protein sequence ID" value="KAH9321319.1"/>
    <property type="molecule type" value="Genomic_DNA"/>
</dbReference>
<comment type="caution">
    <text evidence="1">The sequence shown here is derived from an EMBL/GenBank/DDBJ whole genome shotgun (WGS) entry which is preliminary data.</text>
</comment>